<sequence>MGLLKKLNFFVEEDIRKELDELVPAGQKSKIINEALRKELLRIRRKKVTEKLALLKSKGLKVSQKEIVKLLKRDRNRKT</sequence>
<comment type="caution">
    <text evidence="1">The sequence shown here is derived from an EMBL/GenBank/DDBJ whole genome shotgun (WGS) entry which is preliminary data.</text>
</comment>
<dbReference type="EMBL" id="SULG01000039">
    <property type="protein sequence ID" value="TLD41692.1"/>
    <property type="molecule type" value="Genomic_DNA"/>
</dbReference>
<evidence type="ECO:0000313" key="2">
    <source>
        <dbReference type="Proteomes" id="UP000319783"/>
    </source>
</evidence>
<dbReference type="AlphaFoldDB" id="A0A533QAI0"/>
<gene>
    <name evidence="1" type="ORF">JETT_2053</name>
</gene>
<accession>A0A533QAI0</accession>
<protein>
    <submittedName>
        <fullName evidence="1">Uncharacterized protein</fullName>
    </submittedName>
</protein>
<proteinExistence type="predicted"/>
<reference evidence="1 2" key="1">
    <citation type="submission" date="2019-04" db="EMBL/GenBank/DDBJ databases">
        <title>Genome of a novel bacterium Candidatus Jettenia ecosi reconstructed from metagenome of an anammox bioreactor.</title>
        <authorList>
            <person name="Mardanov A.V."/>
            <person name="Beletsky A.V."/>
            <person name="Ravin N.V."/>
            <person name="Botchkova E.A."/>
            <person name="Litti Y.V."/>
            <person name="Nozhevnikova A.N."/>
        </authorList>
    </citation>
    <scope>NUCLEOTIDE SEQUENCE [LARGE SCALE GENOMIC DNA]</scope>
    <source>
        <strain evidence="1">J2</strain>
    </source>
</reference>
<evidence type="ECO:0000313" key="1">
    <source>
        <dbReference type="EMBL" id="TLD41692.1"/>
    </source>
</evidence>
<organism evidence="1 2">
    <name type="scientific">Candidatus Jettenia ecosi</name>
    <dbReference type="NCBI Taxonomy" id="2494326"/>
    <lineage>
        <taxon>Bacteria</taxon>
        <taxon>Pseudomonadati</taxon>
        <taxon>Planctomycetota</taxon>
        <taxon>Candidatus Brocadiia</taxon>
        <taxon>Candidatus Brocadiales</taxon>
        <taxon>Candidatus Brocadiaceae</taxon>
        <taxon>Candidatus Jettenia</taxon>
    </lineage>
</organism>
<dbReference type="Proteomes" id="UP000319783">
    <property type="component" value="Unassembled WGS sequence"/>
</dbReference>
<name>A0A533QAI0_9BACT</name>